<dbReference type="Proteomes" id="UP001230220">
    <property type="component" value="Unassembled WGS sequence"/>
</dbReference>
<evidence type="ECO:0000313" key="2">
    <source>
        <dbReference type="EMBL" id="MDQ0361505.1"/>
    </source>
</evidence>
<accession>A0ABU0E4S8</accession>
<organism evidence="2 3">
    <name type="scientific">Breznakia pachnodae</name>
    <dbReference type="NCBI Taxonomy" id="265178"/>
    <lineage>
        <taxon>Bacteria</taxon>
        <taxon>Bacillati</taxon>
        <taxon>Bacillota</taxon>
        <taxon>Erysipelotrichia</taxon>
        <taxon>Erysipelotrichales</taxon>
        <taxon>Erysipelotrichaceae</taxon>
        <taxon>Breznakia</taxon>
    </lineage>
</organism>
<reference evidence="2 3" key="1">
    <citation type="submission" date="2023-07" db="EMBL/GenBank/DDBJ databases">
        <title>Genomic Encyclopedia of Type Strains, Phase IV (KMG-IV): sequencing the most valuable type-strain genomes for metagenomic binning, comparative biology and taxonomic classification.</title>
        <authorList>
            <person name="Goeker M."/>
        </authorList>
    </citation>
    <scope>NUCLEOTIDE SEQUENCE [LARGE SCALE GENOMIC DNA]</scope>
    <source>
        <strain evidence="2 3">DSM 16784</strain>
    </source>
</reference>
<keyword evidence="1" id="KW-1133">Transmembrane helix</keyword>
<keyword evidence="3" id="KW-1185">Reference proteome</keyword>
<protein>
    <submittedName>
        <fullName evidence="2">Uncharacterized protein</fullName>
    </submittedName>
</protein>
<proteinExistence type="predicted"/>
<evidence type="ECO:0000256" key="1">
    <source>
        <dbReference type="SAM" id="Phobius"/>
    </source>
</evidence>
<keyword evidence="1" id="KW-0812">Transmembrane</keyword>
<evidence type="ECO:0000313" key="3">
    <source>
        <dbReference type="Proteomes" id="UP001230220"/>
    </source>
</evidence>
<comment type="caution">
    <text evidence="2">The sequence shown here is derived from an EMBL/GenBank/DDBJ whole genome shotgun (WGS) entry which is preliminary data.</text>
</comment>
<sequence>MKKLDKALNITKKRLLIMGISLLSMAVILLAIGFIGLNEDGAQMSEFVGFFAMGLLFFILGFSMTLITFFLLLKKKNYMKLLGVDNEYDLNKIVADMENTKYERGRLWLGENNVYFLGRKAKDMCVPYEKVDTVQYKITTWRYNFLIPIFKEHELEFFNHEDKTLGLMHVKKKDLDIIEDILTEKNVDCYF</sequence>
<feature type="transmembrane region" description="Helical" evidence="1">
    <location>
        <begin position="47"/>
        <end position="73"/>
    </location>
</feature>
<feature type="transmembrane region" description="Helical" evidence="1">
    <location>
        <begin position="15"/>
        <end position="35"/>
    </location>
</feature>
<gene>
    <name evidence="2" type="ORF">J2S15_002255</name>
</gene>
<dbReference type="RefSeq" id="WP_307408292.1">
    <property type="nucleotide sequence ID" value="NZ_JAUSUR010000004.1"/>
</dbReference>
<keyword evidence="1" id="KW-0472">Membrane</keyword>
<name>A0ABU0E4S8_9FIRM</name>
<dbReference type="EMBL" id="JAUSUR010000004">
    <property type="protein sequence ID" value="MDQ0361505.1"/>
    <property type="molecule type" value="Genomic_DNA"/>
</dbReference>